<dbReference type="EC" id="3.1.1.-" evidence="3"/>
<dbReference type="Proteomes" id="UP000799537">
    <property type="component" value="Unassembled WGS sequence"/>
</dbReference>
<keyword evidence="6" id="KW-1185">Reference proteome</keyword>
<dbReference type="Gene3D" id="3.40.50.1820">
    <property type="entry name" value="alpha/beta hydrolase"/>
    <property type="match status" value="1"/>
</dbReference>
<dbReference type="Pfam" id="PF00135">
    <property type="entry name" value="COesterase"/>
    <property type="match status" value="1"/>
</dbReference>
<evidence type="ECO:0000259" key="4">
    <source>
        <dbReference type="Pfam" id="PF00135"/>
    </source>
</evidence>
<protein>
    <recommendedName>
        <fullName evidence="3">Carboxylic ester hydrolase</fullName>
        <ecNumber evidence="3">3.1.1.-</ecNumber>
    </recommendedName>
</protein>
<dbReference type="SUPFAM" id="SSF53474">
    <property type="entry name" value="alpha/beta-Hydrolases"/>
    <property type="match status" value="1"/>
</dbReference>
<comment type="similarity">
    <text evidence="1 3">Belongs to the type-B carboxylesterase/lipase family.</text>
</comment>
<feature type="domain" description="Carboxylesterase type B" evidence="4">
    <location>
        <begin position="12"/>
        <end position="280"/>
    </location>
</feature>
<evidence type="ECO:0000313" key="5">
    <source>
        <dbReference type="EMBL" id="KAF2172475.1"/>
    </source>
</evidence>
<dbReference type="EMBL" id="ML993581">
    <property type="protein sequence ID" value="KAF2172475.1"/>
    <property type="molecule type" value="Genomic_DNA"/>
</dbReference>
<sequence length="517" mass="56166">MAKKTTLSHAAIGELIGTQSDSGINRFLGLQYATLKDHFASPEIKHYQGAENVDCTKPGPQPPCFAPGPEAEFAFIQHKLDYDRSLVKVSDRECLNLNITAPSTLKKDQKLPVLVFIHGGGFSVGSPSVPQYDMTRLVELSAESDMAIIAVSIGYRLSAPGFLTSKELREAGYKPNNGLGDQRTALQWIQKHISGFGGDPSNVTLMGQSAGAVSVTYHLHASERLFTRFILMSGSYLSQPPASLASAEENYTKALQALNLASTPPKERIPALLTMDPLALCTTCFHAGVQDSAVLDDDLIPPTLTFSSLADGSLALPALAWCQSALIGDCQFDGNIRSLALTSRKNDIAKDFCESIKSSLPSSAAWKLLQAYDLHPTTTPDEEKALHAILEICTDIYFLRTHSLPRAAAWEGSWKGEAGHIQDLMWVLMNLEEVLGEEQREQGMGFARRVVGFVNGKEEGKGWERWPEALVVGPEGRVEVKRDEAPGNGRRGVVLELAREVGMDRLREALGAFMAGG</sequence>
<evidence type="ECO:0000256" key="1">
    <source>
        <dbReference type="ARBA" id="ARBA00005964"/>
    </source>
</evidence>
<name>A0A6A6CZM2_ZASCE</name>
<evidence type="ECO:0000256" key="2">
    <source>
        <dbReference type="ARBA" id="ARBA00022801"/>
    </source>
</evidence>
<dbReference type="RefSeq" id="XP_033673364.1">
    <property type="nucleotide sequence ID" value="XM_033815461.1"/>
</dbReference>
<keyword evidence="2 3" id="KW-0378">Hydrolase</keyword>
<accession>A0A6A6CZM2</accession>
<dbReference type="InterPro" id="IPR002018">
    <property type="entry name" value="CarbesteraseB"/>
</dbReference>
<dbReference type="OrthoDB" id="6846267at2759"/>
<dbReference type="PANTHER" id="PTHR43142">
    <property type="entry name" value="CARBOXYLIC ESTER HYDROLASE"/>
    <property type="match status" value="1"/>
</dbReference>
<organism evidence="5 6">
    <name type="scientific">Zasmidium cellare ATCC 36951</name>
    <dbReference type="NCBI Taxonomy" id="1080233"/>
    <lineage>
        <taxon>Eukaryota</taxon>
        <taxon>Fungi</taxon>
        <taxon>Dikarya</taxon>
        <taxon>Ascomycota</taxon>
        <taxon>Pezizomycotina</taxon>
        <taxon>Dothideomycetes</taxon>
        <taxon>Dothideomycetidae</taxon>
        <taxon>Mycosphaerellales</taxon>
        <taxon>Mycosphaerellaceae</taxon>
        <taxon>Zasmidium</taxon>
    </lineage>
</organism>
<dbReference type="PANTHER" id="PTHR43142:SF11">
    <property type="entry name" value="CARBOXYLIC ESTER HYDROLASE"/>
    <property type="match status" value="1"/>
</dbReference>
<dbReference type="GO" id="GO:0016787">
    <property type="term" value="F:hydrolase activity"/>
    <property type="evidence" value="ECO:0007669"/>
    <property type="project" value="UniProtKB-KW"/>
</dbReference>
<dbReference type="InterPro" id="IPR019826">
    <property type="entry name" value="Carboxylesterase_B_AS"/>
</dbReference>
<dbReference type="InterPro" id="IPR029058">
    <property type="entry name" value="AB_hydrolase_fold"/>
</dbReference>
<reference evidence="5" key="1">
    <citation type="journal article" date="2020" name="Stud. Mycol.">
        <title>101 Dothideomycetes genomes: a test case for predicting lifestyles and emergence of pathogens.</title>
        <authorList>
            <person name="Haridas S."/>
            <person name="Albert R."/>
            <person name="Binder M."/>
            <person name="Bloem J."/>
            <person name="Labutti K."/>
            <person name="Salamov A."/>
            <person name="Andreopoulos B."/>
            <person name="Baker S."/>
            <person name="Barry K."/>
            <person name="Bills G."/>
            <person name="Bluhm B."/>
            <person name="Cannon C."/>
            <person name="Castanera R."/>
            <person name="Culley D."/>
            <person name="Daum C."/>
            <person name="Ezra D."/>
            <person name="Gonzalez J."/>
            <person name="Henrissat B."/>
            <person name="Kuo A."/>
            <person name="Liang C."/>
            <person name="Lipzen A."/>
            <person name="Lutzoni F."/>
            <person name="Magnuson J."/>
            <person name="Mondo S."/>
            <person name="Nolan M."/>
            <person name="Ohm R."/>
            <person name="Pangilinan J."/>
            <person name="Park H.-J."/>
            <person name="Ramirez L."/>
            <person name="Alfaro M."/>
            <person name="Sun H."/>
            <person name="Tritt A."/>
            <person name="Yoshinaga Y."/>
            <person name="Zwiers L.-H."/>
            <person name="Turgeon B."/>
            <person name="Goodwin S."/>
            <person name="Spatafora J."/>
            <person name="Crous P."/>
            <person name="Grigoriev I."/>
        </authorList>
    </citation>
    <scope>NUCLEOTIDE SEQUENCE</scope>
    <source>
        <strain evidence="5">ATCC 36951</strain>
    </source>
</reference>
<evidence type="ECO:0000313" key="6">
    <source>
        <dbReference type="Proteomes" id="UP000799537"/>
    </source>
</evidence>
<dbReference type="PROSITE" id="PS00122">
    <property type="entry name" value="CARBOXYLESTERASE_B_1"/>
    <property type="match status" value="1"/>
</dbReference>
<gene>
    <name evidence="5" type="ORF">M409DRAFT_63148</name>
</gene>
<evidence type="ECO:0000256" key="3">
    <source>
        <dbReference type="RuleBase" id="RU361235"/>
    </source>
</evidence>
<proteinExistence type="inferred from homology"/>
<dbReference type="AlphaFoldDB" id="A0A6A6CZM2"/>
<dbReference type="GeneID" id="54568733"/>